<dbReference type="CDD" id="cd01559">
    <property type="entry name" value="ADCL_like"/>
    <property type="match status" value="1"/>
</dbReference>
<dbReference type="EC" id="4.1.3.38" evidence="8"/>
<dbReference type="GO" id="GO:0030170">
    <property type="term" value="F:pyridoxal phosphate binding"/>
    <property type="evidence" value="ECO:0007669"/>
    <property type="project" value="InterPro"/>
</dbReference>
<dbReference type="Proteomes" id="UP000032247">
    <property type="component" value="Unassembled WGS sequence"/>
</dbReference>
<dbReference type="STRING" id="483913.AN935_00380"/>
<evidence type="ECO:0000256" key="9">
    <source>
        <dbReference type="ARBA" id="ARBA00049529"/>
    </source>
</evidence>
<reference evidence="14" key="3">
    <citation type="submission" date="2021-03" db="EMBL/GenBank/DDBJ databases">
        <title>Isolation of Bacillus subtilis from fermented food sample.</title>
        <authorList>
            <person name="Lakshmanan V."/>
            <person name="Athira K."/>
            <person name="Rajagopal K."/>
        </authorList>
    </citation>
    <scope>NUCLEOTIDE SEQUENCE</scope>
    <source>
        <strain evidence="14">S1</strain>
    </source>
</reference>
<dbReference type="FunFam" id="3.30.470.10:FF:000011">
    <property type="entry name" value="4-amino-4-deoxychorismate lyase"/>
    <property type="match status" value="1"/>
</dbReference>
<proteinExistence type="inferred from homology"/>
<evidence type="ECO:0000313" key="15">
    <source>
        <dbReference type="Proteomes" id="UP000032247"/>
    </source>
</evidence>
<dbReference type="InterPro" id="IPR050571">
    <property type="entry name" value="Class-IV_PLP-Dep_Aminotrnsfr"/>
</dbReference>
<evidence type="ECO:0000256" key="10">
    <source>
        <dbReference type="RuleBase" id="RU004106"/>
    </source>
</evidence>
<evidence type="ECO:0000256" key="8">
    <source>
        <dbReference type="ARBA" id="ARBA00035676"/>
    </source>
</evidence>
<comment type="catalytic activity">
    <reaction evidence="9">
        <text>4-amino-4-deoxychorismate = 4-aminobenzoate + pyruvate + H(+)</text>
        <dbReference type="Rhea" id="RHEA:16201"/>
        <dbReference type="ChEBI" id="CHEBI:15361"/>
        <dbReference type="ChEBI" id="CHEBI:15378"/>
        <dbReference type="ChEBI" id="CHEBI:17836"/>
        <dbReference type="ChEBI" id="CHEBI:58406"/>
        <dbReference type="EC" id="4.1.3.38"/>
    </reaction>
</comment>
<dbReference type="EMBL" id="LJZV01000029">
    <property type="protein sequence ID" value="KZD87492.1"/>
    <property type="molecule type" value="Genomic_DNA"/>
</dbReference>
<evidence type="ECO:0000256" key="1">
    <source>
        <dbReference type="ARBA" id="ARBA00001933"/>
    </source>
</evidence>
<dbReference type="GO" id="GO:0008652">
    <property type="term" value="P:amino acid biosynthetic process"/>
    <property type="evidence" value="ECO:0007669"/>
    <property type="project" value="UniProtKB-ARBA"/>
</dbReference>
<dbReference type="Proteomes" id="UP000076442">
    <property type="component" value="Unassembled WGS sequence"/>
</dbReference>
<dbReference type="InterPro" id="IPR001544">
    <property type="entry name" value="Aminotrans_IV"/>
</dbReference>
<dbReference type="PANTHER" id="PTHR42743:SF11">
    <property type="entry name" value="AMINODEOXYCHORISMATE LYASE"/>
    <property type="match status" value="1"/>
</dbReference>
<dbReference type="Gene3D" id="3.20.10.10">
    <property type="entry name" value="D-amino Acid Aminotransferase, subunit A, domain 2"/>
    <property type="match status" value="1"/>
</dbReference>
<comment type="similarity">
    <text evidence="2 10">Belongs to the class-IV pyridoxal-phosphate-dependent aminotransferase family.</text>
</comment>
<dbReference type="GO" id="GO:0005829">
    <property type="term" value="C:cytosol"/>
    <property type="evidence" value="ECO:0007669"/>
    <property type="project" value="TreeGrafter"/>
</dbReference>
<evidence type="ECO:0000313" key="13">
    <source>
        <dbReference type="EMBL" id="KZD87492.1"/>
    </source>
</evidence>
<dbReference type="SUPFAM" id="SSF56752">
    <property type="entry name" value="D-aminoacid aminotransferase-like PLP-dependent enzymes"/>
    <property type="match status" value="1"/>
</dbReference>
<dbReference type="PANTHER" id="PTHR42743">
    <property type="entry name" value="AMINO-ACID AMINOTRANSFERASE"/>
    <property type="match status" value="1"/>
</dbReference>
<comment type="caution">
    <text evidence="12">The sequence shown here is derived from an EMBL/GenBank/DDBJ whole genome shotgun (WGS) entry which is preliminary data.</text>
</comment>
<dbReference type="GO" id="GO:0008696">
    <property type="term" value="F:4-amino-4-deoxychorismate lyase activity"/>
    <property type="evidence" value="ECO:0007669"/>
    <property type="project" value="UniProtKB-EC"/>
</dbReference>
<comment type="cofactor">
    <cofactor evidence="1 11">
        <name>pyridoxal 5'-phosphate</name>
        <dbReference type="ChEBI" id="CHEBI:597326"/>
    </cofactor>
</comment>
<dbReference type="InterPro" id="IPR017824">
    <property type="entry name" value="Aminodeoxychorismate_lyase_IV"/>
</dbReference>
<organism evidence="12 15">
    <name type="scientific">Bacillus subtilis</name>
    <dbReference type="NCBI Taxonomy" id="1423"/>
    <lineage>
        <taxon>Bacteria</taxon>
        <taxon>Bacillati</taxon>
        <taxon>Bacillota</taxon>
        <taxon>Bacilli</taxon>
        <taxon>Bacillales</taxon>
        <taxon>Bacillaceae</taxon>
        <taxon>Bacillus</taxon>
    </lineage>
</organism>
<keyword evidence="6 12" id="KW-0456">Lyase</keyword>
<dbReference type="InterPro" id="IPR018300">
    <property type="entry name" value="Aminotrans_IV_CS"/>
</dbReference>
<dbReference type="EMBL" id="JAGFPW010000024">
    <property type="protein sequence ID" value="MBO3796395.1"/>
    <property type="molecule type" value="Genomic_DNA"/>
</dbReference>
<dbReference type="InterPro" id="IPR043131">
    <property type="entry name" value="BCAT-like_N"/>
</dbReference>
<accession>A0A0D1KVI7</accession>
<evidence type="ECO:0000256" key="6">
    <source>
        <dbReference type="ARBA" id="ARBA00023239"/>
    </source>
</evidence>
<evidence type="ECO:0000256" key="7">
    <source>
        <dbReference type="ARBA" id="ARBA00035633"/>
    </source>
</evidence>
<keyword evidence="4 11" id="KW-0663">Pyridoxal phosphate</keyword>
<keyword evidence="5" id="KW-0289">Folate biosynthesis</keyword>
<evidence type="ECO:0000313" key="12">
    <source>
        <dbReference type="EMBL" id="KIU10227.1"/>
    </source>
</evidence>
<dbReference type="Pfam" id="PF01063">
    <property type="entry name" value="Aminotran_4"/>
    <property type="match status" value="1"/>
</dbReference>
<evidence type="ECO:0000256" key="5">
    <source>
        <dbReference type="ARBA" id="ARBA00022909"/>
    </source>
</evidence>
<gene>
    <name evidence="14" type="primary">pabC</name>
    <name evidence="13" type="ORF">B4122_4480</name>
    <name evidence="14" type="ORF">J5227_19280</name>
    <name evidence="12" type="ORF">SC09_Contig28orf00429</name>
</gene>
<dbReference type="InterPro" id="IPR036038">
    <property type="entry name" value="Aminotransferase-like"/>
</dbReference>
<dbReference type="InterPro" id="IPR043132">
    <property type="entry name" value="BCAT-like_C"/>
</dbReference>
<dbReference type="FunFam" id="3.20.10.10:FF:000002">
    <property type="entry name" value="D-alanine aminotransferase"/>
    <property type="match status" value="1"/>
</dbReference>
<reference evidence="12 15" key="1">
    <citation type="submission" date="2014-12" db="EMBL/GenBank/DDBJ databases">
        <title>Comparative genome analysis of Bacillus coagulans HM-08, Clostridium butyricum HM-68, Bacillus subtilis HM-66 and Bacillus licheniformis BL-09.</title>
        <authorList>
            <person name="Zhang H."/>
        </authorList>
    </citation>
    <scope>NUCLEOTIDE SEQUENCE [LARGE SCALE GENOMIC DNA]</scope>
    <source>
        <strain evidence="12 15">HM-66</strain>
    </source>
</reference>
<dbReference type="GO" id="GO:0046656">
    <property type="term" value="P:folic acid biosynthetic process"/>
    <property type="evidence" value="ECO:0007669"/>
    <property type="project" value="UniProtKB-KW"/>
</dbReference>
<dbReference type="NCBIfam" id="NF005800">
    <property type="entry name" value="PRK07650.1"/>
    <property type="match status" value="1"/>
</dbReference>
<evidence type="ECO:0000256" key="11">
    <source>
        <dbReference type="RuleBase" id="RU004516"/>
    </source>
</evidence>
<dbReference type="Proteomes" id="UP000665181">
    <property type="component" value="Unassembled WGS sequence"/>
</dbReference>
<evidence type="ECO:0000313" key="16">
    <source>
        <dbReference type="Proteomes" id="UP000076442"/>
    </source>
</evidence>
<name>A0A0D1KVI7_BACIU</name>
<evidence type="ECO:0000256" key="3">
    <source>
        <dbReference type="ARBA" id="ARBA00011738"/>
    </source>
</evidence>
<reference evidence="13 16" key="2">
    <citation type="submission" date="2015-09" db="EMBL/GenBank/DDBJ databases">
        <title>Spore heat resistance.</title>
        <authorList>
            <person name="Boekhorst J."/>
            <person name="Berendsen E.M."/>
            <person name="Wells-Bennik M.H."/>
            <person name="Kuipers O.P."/>
        </authorList>
    </citation>
    <scope>NUCLEOTIDE SEQUENCE [LARGE SCALE GENOMIC DNA]</scope>
    <source>
        <strain evidence="13 16">B4122</strain>
    </source>
</reference>
<dbReference type="EMBL" id="JXBC01000006">
    <property type="protein sequence ID" value="KIU10227.1"/>
    <property type="molecule type" value="Genomic_DNA"/>
</dbReference>
<evidence type="ECO:0000256" key="2">
    <source>
        <dbReference type="ARBA" id="ARBA00009320"/>
    </source>
</evidence>
<dbReference type="PATRIC" id="fig|1423.173.peg.3675"/>
<comment type="subunit">
    <text evidence="3">Homodimer.</text>
</comment>
<evidence type="ECO:0000313" key="14">
    <source>
        <dbReference type="EMBL" id="MBO3796395.1"/>
    </source>
</evidence>
<dbReference type="Gene3D" id="3.30.470.10">
    <property type="match status" value="1"/>
</dbReference>
<comment type="pathway">
    <text evidence="7">Cofactor biosynthesis; tetrahydrofolate biosynthesis; 4-aminobenzoate from chorismate: step 2/2.</text>
</comment>
<evidence type="ECO:0000256" key="4">
    <source>
        <dbReference type="ARBA" id="ARBA00022898"/>
    </source>
</evidence>
<dbReference type="PROSITE" id="PS00770">
    <property type="entry name" value="AA_TRANSFER_CLASS_4"/>
    <property type="match status" value="1"/>
</dbReference>
<sequence>MIYVNGRYMEEKDAVLSPFDHGFLYGIGVFETFRLYEGCPFLLDWHIERLERALKDLQIEYTVSKHEILEILDKLLKLNDIKDGNARVRLNISAGISDKGFVAQTYDKPTVLCFVNQLKPESLPLQKEGKVLSIRRNTPEGSFRLKSHHYLNNMYAKREIGNDPRVEGIFLTEDGAVAEGIISNVFWRKGRCIYTPSLDTGILDGVTRRFIIENAKDIGLELKTGRYELEALLTADEAWMTNSVLEIIPFTKIEEVNYGSQSGEATSALQLLYKKEIKNMMYEKGGRAWRSTQ</sequence>
<dbReference type="AlphaFoldDB" id="A0A0D1KVI7"/>
<protein>
    <recommendedName>
        <fullName evidence="8">aminodeoxychorismate lyase</fullName>
        <ecNumber evidence="8">4.1.3.38</ecNumber>
    </recommendedName>
</protein>
<dbReference type="RefSeq" id="WP_042975667.1">
    <property type="nucleotide sequence ID" value="NZ_CP021169.1"/>
</dbReference>
<dbReference type="GeneID" id="86871161"/>